<accession>A0A2M8KRE5</accession>
<organism evidence="3 4">
    <name type="scientific">Candidatus Roizmanbacteria bacterium CG10_big_fil_rev_8_21_14_0_10_39_6</name>
    <dbReference type="NCBI Taxonomy" id="1974853"/>
    <lineage>
        <taxon>Bacteria</taxon>
        <taxon>Candidatus Roizmaniibacteriota</taxon>
    </lineage>
</organism>
<keyword evidence="1" id="KW-0472">Membrane</keyword>
<dbReference type="PANTHER" id="PTHR43685:SF2">
    <property type="entry name" value="GLYCOSYLTRANSFERASE 2-LIKE DOMAIN-CONTAINING PROTEIN"/>
    <property type="match status" value="1"/>
</dbReference>
<dbReference type="AlphaFoldDB" id="A0A2M8KRE5"/>
<feature type="domain" description="Glycosyltransferase 2-like" evidence="2">
    <location>
        <begin position="6"/>
        <end position="171"/>
    </location>
</feature>
<dbReference type="PANTHER" id="PTHR43685">
    <property type="entry name" value="GLYCOSYLTRANSFERASE"/>
    <property type="match status" value="1"/>
</dbReference>
<dbReference type="Proteomes" id="UP000229554">
    <property type="component" value="Unassembled WGS sequence"/>
</dbReference>
<protein>
    <recommendedName>
        <fullName evidence="2">Glycosyltransferase 2-like domain-containing protein</fullName>
    </recommendedName>
</protein>
<keyword evidence="1" id="KW-1133">Transmembrane helix</keyword>
<keyword evidence="1" id="KW-0812">Transmembrane</keyword>
<feature type="transmembrane region" description="Helical" evidence="1">
    <location>
        <begin position="295"/>
        <end position="314"/>
    </location>
</feature>
<dbReference type="InterPro" id="IPR029044">
    <property type="entry name" value="Nucleotide-diphossugar_trans"/>
</dbReference>
<comment type="caution">
    <text evidence="3">The sequence shown here is derived from an EMBL/GenBank/DDBJ whole genome shotgun (WGS) entry which is preliminary data.</text>
</comment>
<sequence>MKLLYSIIIPVKEVNDYIRYENLPAFEKQIYKNFEVLVLPNNIREKDKELLTKYPFLRIIPTGSVTRPALKRDIGAKNAKGEVLAFIDDDAYPKSDWLKHANSQFIHENISCVCGPGILPKNTNVWEKIFNEILVSPIGSGGYGYRFTPQKTRSVDDYPSMNFLITKKLFARVGGFNNNFWPGEDSKLCNDIVYKEHEKILYSPNVVMYHHRRNSLLPYLHQHMQYGYHRGAFIAVGDKNSQKINYFLPLFFLLYCLSLPVLIPFFTPLYFAPLIAYLFLSVAIAVKAFLKYKNVFYIVAIPSVLFLTHMLYGISFLKGLVVGSIKKDKIYG</sequence>
<feature type="transmembrane region" description="Helical" evidence="1">
    <location>
        <begin position="244"/>
        <end position="263"/>
    </location>
</feature>
<evidence type="ECO:0000313" key="4">
    <source>
        <dbReference type="Proteomes" id="UP000229554"/>
    </source>
</evidence>
<name>A0A2M8KRE5_9BACT</name>
<reference evidence="4" key="1">
    <citation type="submission" date="2017-09" db="EMBL/GenBank/DDBJ databases">
        <title>Depth-based differentiation of microbial function through sediment-hosted aquifers and enrichment of novel symbionts in the deep terrestrial subsurface.</title>
        <authorList>
            <person name="Probst A.J."/>
            <person name="Ladd B."/>
            <person name="Jarett J.K."/>
            <person name="Geller-Mcgrath D.E."/>
            <person name="Sieber C.M.K."/>
            <person name="Emerson J.B."/>
            <person name="Anantharaman K."/>
            <person name="Thomas B.C."/>
            <person name="Malmstrom R."/>
            <person name="Stieglmeier M."/>
            <person name="Klingl A."/>
            <person name="Woyke T."/>
            <person name="Ryan C.M."/>
            <person name="Banfield J.F."/>
        </authorList>
    </citation>
    <scope>NUCLEOTIDE SEQUENCE [LARGE SCALE GENOMIC DNA]</scope>
</reference>
<proteinExistence type="predicted"/>
<feature type="transmembrane region" description="Helical" evidence="1">
    <location>
        <begin position="269"/>
        <end position="290"/>
    </location>
</feature>
<dbReference type="EMBL" id="PFED01000191">
    <property type="protein sequence ID" value="PJE62498.1"/>
    <property type="molecule type" value="Genomic_DNA"/>
</dbReference>
<evidence type="ECO:0000256" key="1">
    <source>
        <dbReference type="SAM" id="Phobius"/>
    </source>
</evidence>
<dbReference type="InterPro" id="IPR001173">
    <property type="entry name" value="Glyco_trans_2-like"/>
</dbReference>
<dbReference type="Pfam" id="PF00535">
    <property type="entry name" value="Glycos_transf_2"/>
    <property type="match status" value="1"/>
</dbReference>
<gene>
    <name evidence="3" type="ORF">COU88_04690</name>
</gene>
<dbReference type="Gene3D" id="3.90.550.10">
    <property type="entry name" value="Spore Coat Polysaccharide Biosynthesis Protein SpsA, Chain A"/>
    <property type="match status" value="1"/>
</dbReference>
<evidence type="ECO:0000259" key="2">
    <source>
        <dbReference type="Pfam" id="PF00535"/>
    </source>
</evidence>
<evidence type="ECO:0000313" key="3">
    <source>
        <dbReference type="EMBL" id="PJE62498.1"/>
    </source>
</evidence>
<dbReference type="SUPFAM" id="SSF53448">
    <property type="entry name" value="Nucleotide-diphospho-sugar transferases"/>
    <property type="match status" value="1"/>
</dbReference>
<dbReference type="InterPro" id="IPR050834">
    <property type="entry name" value="Glycosyltransf_2"/>
</dbReference>